<dbReference type="PANTHER" id="PTHR33375">
    <property type="entry name" value="CHROMOSOME-PARTITIONING PROTEIN PARB-RELATED"/>
    <property type="match status" value="1"/>
</dbReference>
<comment type="subcellular location">
    <subcellularLocation>
        <location evidence="1">Cytoplasm</location>
        <location evidence="1">Nucleoid</location>
    </subcellularLocation>
</comment>
<dbReference type="FunFam" id="1.10.10.2830:FF:000001">
    <property type="entry name" value="Chromosome partitioning protein ParB"/>
    <property type="match status" value="1"/>
</dbReference>
<evidence type="ECO:0000256" key="4">
    <source>
        <dbReference type="ARBA" id="ARBA00023125"/>
    </source>
</evidence>
<dbReference type="Proteomes" id="UP000184052">
    <property type="component" value="Unassembled WGS sequence"/>
</dbReference>
<evidence type="ECO:0000256" key="1">
    <source>
        <dbReference type="ARBA" id="ARBA00004453"/>
    </source>
</evidence>
<dbReference type="Gene3D" id="3.90.1530.30">
    <property type="match status" value="1"/>
</dbReference>
<dbReference type="GO" id="GO:0007059">
    <property type="term" value="P:chromosome segregation"/>
    <property type="evidence" value="ECO:0007669"/>
    <property type="project" value="UniProtKB-KW"/>
</dbReference>
<name>A0A1M6AKJ9_9FIRM</name>
<dbReference type="GO" id="GO:0045881">
    <property type="term" value="P:positive regulation of sporulation resulting in formation of a cellular spore"/>
    <property type="evidence" value="ECO:0007669"/>
    <property type="project" value="TreeGrafter"/>
</dbReference>
<organism evidence="7 8">
    <name type="scientific">Dethiosulfatibacter aminovorans DSM 17477</name>
    <dbReference type="NCBI Taxonomy" id="1121476"/>
    <lineage>
        <taxon>Bacteria</taxon>
        <taxon>Bacillati</taxon>
        <taxon>Bacillota</taxon>
        <taxon>Tissierellia</taxon>
        <taxon>Dethiosulfatibacter</taxon>
    </lineage>
</organism>
<dbReference type="SUPFAM" id="SSF109709">
    <property type="entry name" value="KorB DNA-binding domain-like"/>
    <property type="match status" value="1"/>
</dbReference>
<accession>A0A1M6AKJ9</accession>
<dbReference type="Pfam" id="PF17762">
    <property type="entry name" value="HTH_ParB"/>
    <property type="match status" value="1"/>
</dbReference>
<evidence type="ECO:0000313" key="7">
    <source>
        <dbReference type="EMBL" id="SHI36985.1"/>
    </source>
</evidence>
<dbReference type="SMART" id="SM00470">
    <property type="entry name" value="ParB"/>
    <property type="match status" value="1"/>
</dbReference>
<comment type="similarity">
    <text evidence="2">Belongs to the ParB family.</text>
</comment>
<dbReference type="GO" id="GO:0005694">
    <property type="term" value="C:chromosome"/>
    <property type="evidence" value="ECO:0007669"/>
    <property type="project" value="TreeGrafter"/>
</dbReference>
<gene>
    <name evidence="7" type="ORF">SAMN02745751_00154</name>
</gene>
<dbReference type="InterPro" id="IPR003115">
    <property type="entry name" value="ParB_N"/>
</dbReference>
<dbReference type="EMBL" id="FQZL01000004">
    <property type="protein sequence ID" value="SHI36985.1"/>
    <property type="molecule type" value="Genomic_DNA"/>
</dbReference>
<dbReference type="AlphaFoldDB" id="A0A1M6AKJ9"/>
<sequence length="287" mass="32892">MASKRKALGKGLSALINEEFDKIDENSIVNIGVDLIKSNPLQPRKNFDEEKIDELSKSIERHGVIQPVIVKKSGMHYQLIAGERRWRAARQAGLKEIPSIVRDIDNRSQEEIALIENIQREDLNSIDEAVAYKVVMDRYDITQEEVSTMVGKSRVYVTNIMRLLKLPDYVQKYIMNGDMTTGHGKALAGIGEKEIKAVTDRILKEDLSVRETEKIVRELKNGKKDENKKVRKNEKEPNILHIEEVLMNELGTKVEINKRKKSGKIQLFFSNDEELQRILNIISDKLS</sequence>
<dbReference type="Pfam" id="PF02195">
    <property type="entry name" value="ParB_N"/>
    <property type="match status" value="1"/>
</dbReference>
<evidence type="ECO:0000256" key="5">
    <source>
        <dbReference type="SAM" id="Coils"/>
    </source>
</evidence>
<dbReference type="RefSeq" id="WP_073045615.1">
    <property type="nucleotide sequence ID" value="NZ_FQZL01000004.1"/>
</dbReference>
<reference evidence="7 8" key="1">
    <citation type="submission" date="2016-11" db="EMBL/GenBank/DDBJ databases">
        <authorList>
            <person name="Jaros S."/>
            <person name="Januszkiewicz K."/>
            <person name="Wedrychowicz H."/>
        </authorList>
    </citation>
    <scope>NUCLEOTIDE SEQUENCE [LARGE SCALE GENOMIC DNA]</scope>
    <source>
        <strain evidence="7 8">DSM 17477</strain>
    </source>
</reference>
<dbReference type="InterPro" id="IPR004437">
    <property type="entry name" value="ParB/RepB/Spo0J"/>
</dbReference>
<dbReference type="STRING" id="1121476.SAMN02745751_00154"/>
<dbReference type="Pfam" id="PF23552">
    <property type="entry name" value="ParB_C"/>
    <property type="match status" value="1"/>
</dbReference>
<protein>
    <submittedName>
        <fullName evidence="7">Chromosome partitioning protein, ParB family</fullName>
    </submittedName>
</protein>
<keyword evidence="4" id="KW-0238">DNA-binding</keyword>
<feature type="domain" description="ParB-like N-terminal" evidence="6">
    <location>
        <begin position="29"/>
        <end position="118"/>
    </location>
</feature>
<evidence type="ECO:0000256" key="2">
    <source>
        <dbReference type="ARBA" id="ARBA00006295"/>
    </source>
</evidence>
<feature type="coiled-coil region" evidence="5">
    <location>
        <begin position="209"/>
        <end position="236"/>
    </location>
</feature>
<dbReference type="FunFam" id="3.90.1530.30:FF:000001">
    <property type="entry name" value="Chromosome partitioning protein ParB"/>
    <property type="match status" value="1"/>
</dbReference>
<dbReference type="InterPro" id="IPR050336">
    <property type="entry name" value="Chromosome_partition/occlusion"/>
</dbReference>
<dbReference type="OrthoDB" id="9802051at2"/>
<proteinExistence type="inferred from homology"/>
<keyword evidence="8" id="KW-1185">Reference proteome</keyword>
<dbReference type="CDD" id="cd16393">
    <property type="entry name" value="SPO0J_N"/>
    <property type="match status" value="1"/>
</dbReference>
<dbReference type="GO" id="GO:0003677">
    <property type="term" value="F:DNA binding"/>
    <property type="evidence" value="ECO:0007669"/>
    <property type="project" value="UniProtKB-KW"/>
</dbReference>
<dbReference type="InterPro" id="IPR057240">
    <property type="entry name" value="ParB_dimer_C"/>
</dbReference>
<dbReference type="InterPro" id="IPR041468">
    <property type="entry name" value="HTH_ParB/Spo0J"/>
</dbReference>
<dbReference type="NCBIfam" id="TIGR00180">
    <property type="entry name" value="parB_part"/>
    <property type="match status" value="1"/>
</dbReference>
<evidence type="ECO:0000256" key="3">
    <source>
        <dbReference type="ARBA" id="ARBA00022829"/>
    </source>
</evidence>
<dbReference type="PANTHER" id="PTHR33375:SF1">
    <property type="entry name" value="CHROMOSOME-PARTITIONING PROTEIN PARB-RELATED"/>
    <property type="match status" value="1"/>
</dbReference>
<keyword evidence="5" id="KW-0175">Coiled coil</keyword>
<dbReference type="GO" id="GO:0009295">
    <property type="term" value="C:nucleoid"/>
    <property type="evidence" value="ECO:0007669"/>
    <property type="project" value="UniProtKB-SubCell"/>
</dbReference>
<evidence type="ECO:0000259" key="6">
    <source>
        <dbReference type="SMART" id="SM00470"/>
    </source>
</evidence>
<dbReference type="InterPro" id="IPR036086">
    <property type="entry name" value="ParB/Sulfiredoxin_sf"/>
</dbReference>
<dbReference type="SUPFAM" id="SSF110849">
    <property type="entry name" value="ParB/Sulfiredoxin"/>
    <property type="match status" value="1"/>
</dbReference>
<keyword evidence="3" id="KW-0159">Chromosome partition</keyword>
<dbReference type="Gene3D" id="1.10.10.2830">
    <property type="match status" value="1"/>
</dbReference>
<evidence type="ECO:0000313" key="8">
    <source>
        <dbReference type="Proteomes" id="UP000184052"/>
    </source>
</evidence>